<dbReference type="Proteomes" id="UP000305282">
    <property type="component" value="Unassembled WGS sequence"/>
</dbReference>
<dbReference type="PANTHER" id="PTHR43669">
    <property type="entry name" value="5-KETO-D-GLUCONATE 5-REDUCTASE"/>
    <property type="match status" value="1"/>
</dbReference>
<name>A0A4S5DMR7_9ACTN</name>
<dbReference type="GO" id="GO:0016491">
    <property type="term" value="F:oxidoreductase activity"/>
    <property type="evidence" value="ECO:0007669"/>
    <property type="project" value="UniProtKB-KW"/>
</dbReference>
<dbReference type="InterPro" id="IPR002347">
    <property type="entry name" value="SDR_fam"/>
</dbReference>
<feature type="region of interest" description="Disordered" evidence="3">
    <location>
        <begin position="1"/>
        <end position="43"/>
    </location>
</feature>
<evidence type="ECO:0000256" key="3">
    <source>
        <dbReference type="SAM" id="MobiDB-lite"/>
    </source>
</evidence>
<evidence type="ECO:0000313" key="5">
    <source>
        <dbReference type="Proteomes" id="UP000305282"/>
    </source>
</evidence>
<comment type="similarity">
    <text evidence="1">Belongs to the short-chain dehydrogenases/reductases (SDR) family.</text>
</comment>
<organism evidence="4 5">
    <name type="scientific">Candidatus Frankia alpina</name>
    <dbReference type="NCBI Taxonomy" id="2699483"/>
    <lineage>
        <taxon>Bacteria</taxon>
        <taxon>Bacillati</taxon>
        <taxon>Actinomycetota</taxon>
        <taxon>Actinomycetes</taxon>
        <taxon>Frankiales</taxon>
        <taxon>Frankiaceae</taxon>
        <taxon>Frankia</taxon>
    </lineage>
</organism>
<keyword evidence="5" id="KW-1185">Reference proteome</keyword>
<evidence type="ECO:0000313" key="4">
    <source>
        <dbReference type="EMBL" id="THJ58428.1"/>
    </source>
</evidence>
<dbReference type="AlphaFoldDB" id="A0A4S5DMR7"/>
<sequence>MTSTGPHEPGAGRRRGATPSASPPEPAGASAAGGSSTAAGTPEAAGPLTRGLIVVGPGASFGVELLRRYGREGFALGVVSRSADTLSRMRDALAGDGLPVVGAVADVTDSPALADAVERVCAEIGGLTVLVYNAKLSIRGAALTVAAETLDQTFAVNVTGALAAVQVAAGLLDDRLAATIMVTAAGPRTEPVAGRFALAVGKAGLTALAEALRPTLAARGIRLRTVVLDGRVSPAGPLRPDEVADHFWQAFVAPRGDVFRLAQVRRDTAVAQLPLEV</sequence>
<evidence type="ECO:0000256" key="1">
    <source>
        <dbReference type="ARBA" id="ARBA00006484"/>
    </source>
</evidence>
<protein>
    <submittedName>
        <fullName evidence="4">SDR family oxidoreductase</fullName>
    </submittedName>
</protein>
<proteinExistence type="inferred from homology"/>
<dbReference type="OrthoDB" id="9799818at2"/>
<reference evidence="4 5" key="1">
    <citation type="submission" date="2019-04" db="EMBL/GenBank/DDBJ databases">
        <title>Draft genome sequences for three unisolated Alnus-infective Frankia Sp+ strains, AgTrS, AiOr and AvVan, the first sequenced Frankia strains able to sporulate in-planta.</title>
        <authorList>
            <person name="Bethencourt L."/>
            <person name="Vautrin F."/>
            <person name="Taib N."/>
            <person name="Dubost A."/>
            <person name="Castro-Garcia L."/>
            <person name="Imbaud O."/>
            <person name="Abrouk D."/>
            <person name="Fournier P."/>
            <person name="Briolay J."/>
            <person name="Nguyen A."/>
            <person name="Normand P."/>
            <person name="Fernandez M.P."/>
            <person name="Brochier-Armanet C."/>
            <person name="Herrera-Belaroussi A."/>
        </authorList>
    </citation>
    <scope>NUCLEOTIDE SEQUENCE [LARGE SCALE GENOMIC DNA]</scope>
    <source>
        <strain evidence="4 5">AvVan</strain>
    </source>
</reference>
<dbReference type="RefSeq" id="WP_136449108.1">
    <property type="nucleotide sequence ID" value="NZ_SSXH01000568.1"/>
</dbReference>
<keyword evidence="2" id="KW-0560">Oxidoreductase</keyword>
<comment type="caution">
    <text evidence="4">The sequence shown here is derived from an EMBL/GenBank/DDBJ whole genome shotgun (WGS) entry which is preliminary data.</text>
</comment>
<feature type="compositionally biased region" description="Low complexity" evidence="3">
    <location>
        <begin position="27"/>
        <end position="43"/>
    </location>
</feature>
<evidence type="ECO:0000256" key="2">
    <source>
        <dbReference type="ARBA" id="ARBA00023002"/>
    </source>
</evidence>
<accession>A0A4S5DMR7</accession>
<dbReference type="PANTHER" id="PTHR43669:SF3">
    <property type="entry name" value="ALCOHOL DEHYDROGENASE, PUTATIVE (AFU_ORTHOLOGUE AFUA_3G03445)-RELATED"/>
    <property type="match status" value="1"/>
</dbReference>
<dbReference type="SUPFAM" id="SSF51735">
    <property type="entry name" value="NAD(P)-binding Rossmann-fold domains"/>
    <property type="match status" value="1"/>
</dbReference>
<dbReference type="Gene3D" id="3.40.50.720">
    <property type="entry name" value="NAD(P)-binding Rossmann-like Domain"/>
    <property type="match status" value="1"/>
</dbReference>
<dbReference type="InterPro" id="IPR036291">
    <property type="entry name" value="NAD(P)-bd_dom_sf"/>
</dbReference>
<gene>
    <name evidence="4" type="ORF">E7Y31_18105</name>
</gene>
<dbReference type="EMBL" id="SSXH01000568">
    <property type="protein sequence ID" value="THJ58428.1"/>
    <property type="molecule type" value="Genomic_DNA"/>
</dbReference>
<dbReference type="Pfam" id="PF00106">
    <property type="entry name" value="adh_short"/>
    <property type="match status" value="1"/>
</dbReference>